<evidence type="ECO:0000256" key="6">
    <source>
        <dbReference type="ARBA" id="ARBA00047512"/>
    </source>
</evidence>
<dbReference type="PANTHER" id="PTHR43620:SF7">
    <property type="entry name" value="GLYCEROPHOSPHODIESTER PHOSPHODIESTERASE GDPD5-RELATED"/>
    <property type="match status" value="1"/>
</dbReference>
<sequence>MLTSISISVTLLALTGLLGTTTTAAPLSHSIQVGERPLYLTDRLAPGPLRDQLQQCDLSNISPQPFSIAHRGAPLLYPEHSLASYLAAIRQGAGVVECDVTFSQDKQLVCRHSQCDLHHTTDILLRPELAARCDQPFQPYNAETGAAASAQCCTSNFTLDEIQSLCVRMEGFDPKAKSAVEYINGGPDWRSQLHGHCERPMSHDESIALIDSYGLAMAPELKQPDVVMPYRGFSQADYANAMVEAYVSADIQPERVFLQSFNLADIQHWLTHWPDYAQQAVWLDGRSSQNGFDPQNPDTWQPSMQALADLGVRYIGPPLWMLVTHQDGVVVPSVYAEQARAAGLEIIAWTVERSGDLRDGGGWYYQTIAPITDDASMVLQLLDVLKHQVDVHAVFSDWPATTTYFSHCTAE</sequence>
<dbReference type="EMBL" id="PIPK01000006">
    <property type="protein sequence ID" value="RUO24552.1"/>
    <property type="molecule type" value="Genomic_DNA"/>
</dbReference>
<evidence type="ECO:0000259" key="8">
    <source>
        <dbReference type="PROSITE" id="PS51704"/>
    </source>
</evidence>
<comment type="caution">
    <text evidence="9">The sequence shown here is derived from an EMBL/GenBank/DDBJ whole genome shotgun (WGS) entry which is preliminary data.</text>
</comment>
<dbReference type="EC" id="3.1.4.46" evidence="2"/>
<keyword evidence="3 7" id="KW-0732">Signal</keyword>
<dbReference type="Proteomes" id="UP000287865">
    <property type="component" value="Unassembled WGS sequence"/>
</dbReference>
<dbReference type="RefSeq" id="WP_111569316.1">
    <property type="nucleotide sequence ID" value="NZ_PIPK01000006.1"/>
</dbReference>
<dbReference type="PANTHER" id="PTHR43620">
    <property type="entry name" value="GLYCEROPHOSPHORYL DIESTER PHOSPHODIESTERASE"/>
    <property type="match status" value="1"/>
</dbReference>
<feature type="signal peptide" evidence="7">
    <location>
        <begin position="1"/>
        <end position="24"/>
    </location>
</feature>
<protein>
    <recommendedName>
        <fullName evidence="2">glycerophosphodiester phosphodiesterase</fullName>
        <ecNumber evidence="2">3.1.4.46</ecNumber>
    </recommendedName>
</protein>
<reference evidence="10 12" key="1">
    <citation type="journal article" date="2018" name="Front. Microbiol.">
        <title>Genome-Based Analysis Reveals the Taxonomy and Diversity of the Family Idiomarinaceae.</title>
        <authorList>
            <person name="Liu Y."/>
            <person name="Lai Q."/>
            <person name="Shao Z."/>
        </authorList>
    </citation>
    <scope>NUCLEOTIDE SEQUENCE [LARGE SCALE GENOMIC DNA]</scope>
    <source>
        <strain evidence="10 12">CF12-14</strain>
    </source>
</reference>
<keyword evidence="12" id="KW-1185">Reference proteome</keyword>
<evidence type="ECO:0000313" key="10">
    <source>
        <dbReference type="EMBL" id="RUO24552.1"/>
    </source>
</evidence>
<dbReference type="PROSITE" id="PS51704">
    <property type="entry name" value="GP_PDE"/>
    <property type="match status" value="1"/>
</dbReference>
<name>A0A327WWT3_9GAMM</name>
<evidence type="ECO:0000313" key="9">
    <source>
        <dbReference type="EMBL" id="RAJ96940.1"/>
    </source>
</evidence>
<keyword evidence="4" id="KW-0319">Glycerol metabolism</keyword>
<dbReference type="Pfam" id="PF03009">
    <property type="entry name" value="GDPD"/>
    <property type="match status" value="1"/>
</dbReference>
<evidence type="ECO:0000256" key="5">
    <source>
        <dbReference type="ARBA" id="ARBA00022801"/>
    </source>
</evidence>
<dbReference type="AlphaFoldDB" id="A0A327WWT3"/>
<evidence type="ECO:0000256" key="2">
    <source>
        <dbReference type="ARBA" id="ARBA00012247"/>
    </source>
</evidence>
<evidence type="ECO:0000256" key="1">
    <source>
        <dbReference type="ARBA" id="ARBA00007277"/>
    </source>
</evidence>
<evidence type="ECO:0000313" key="12">
    <source>
        <dbReference type="Proteomes" id="UP000287865"/>
    </source>
</evidence>
<dbReference type="SUPFAM" id="SSF51695">
    <property type="entry name" value="PLC-like phosphodiesterases"/>
    <property type="match status" value="1"/>
</dbReference>
<keyword evidence="5" id="KW-0378">Hydrolase</keyword>
<organism evidence="9 11">
    <name type="scientific">Aliidiomarina maris</name>
    <dbReference type="NCBI Taxonomy" id="531312"/>
    <lineage>
        <taxon>Bacteria</taxon>
        <taxon>Pseudomonadati</taxon>
        <taxon>Pseudomonadota</taxon>
        <taxon>Gammaproteobacteria</taxon>
        <taxon>Alteromonadales</taxon>
        <taxon>Idiomarinaceae</taxon>
        <taxon>Aliidiomarina</taxon>
    </lineage>
</organism>
<dbReference type="OrthoDB" id="9795622at2"/>
<accession>A0A327WWT3</accession>
<evidence type="ECO:0000256" key="3">
    <source>
        <dbReference type="ARBA" id="ARBA00022729"/>
    </source>
</evidence>
<dbReference type="Gene3D" id="3.20.20.190">
    <property type="entry name" value="Phosphatidylinositol (PI) phosphodiesterase"/>
    <property type="match status" value="1"/>
</dbReference>
<dbReference type="InterPro" id="IPR017946">
    <property type="entry name" value="PLC-like_Pdiesterase_TIM-brl"/>
</dbReference>
<dbReference type="InterPro" id="IPR030395">
    <property type="entry name" value="GP_PDE_dom"/>
</dbReference>
<comment type="catalytic activity">
    <reaction evidence="6">
        <text>a sn-glycero-3-phosphodiester + H2O = an alcohol + sn-glycerol 3-phosphate + H(+)</text>
        <dbReference type="Rhea" id="RHEA:12969"/>
        <dbReference type="ChEBI" id="CHEBI:15377"/>
        <dbReference type="ChEBI" id="CHEBI:15378"/>
        <dbReference type="ChEBI" id="CHEBI:30879"/>
        <dbReference type="ChEBI" id="CHEBI:57597"/>
        <dbReference type="ChEBI" id="CHEBI:83408"/>
        <dbReference type="EC" id="3.1.4.46"/>
    </reaction>
</comment>
<comment type="similarity">
    <text evidence="1">Belongs to the glycerophosphoryl diester phosphodiesterase family.</text>
</comment>
<reference evidence="9 11" key="2">
    <citation type="submission" date="2018-06" db="EMBL/GenBank/DDBJ databases">
        <title>Genomic Encyclopedia of Type Strains, Phase III (KMG-III): the genomes of soil and plant-associated and newly described type strains.</title>
        <authorList>
            <person name="Whitman W."/>
        </authorList>
    </citation>
    <scope>NUCLEOTIDE SEQUENCE [LARGE SCALE GENOMIC DNA]</scope>
    <source>
        <strain evidence="9 11">CGMCC 1.15366</strain>
    </source>
</reference>
<feature type="domain" description="GP-PDE" evidence="8">
    <location>
        <begin position="65"/>
        <end position="382"/>
    </location>
</feature>
<proteinExistence type="inferred from homology"/>
<dbReference type="GO" id="GO:0008889">
    <property type="term" value="F:glycerophosphodiester phosphodiesterase activity"/>
    <property type="evidence" value="ECO:0007669"/>
    <property type="project" value="UniProtKB-EC"/>
</dbReference>
<dbReference type="EMBL" id="QLMD01000006">
    <property type="protein sequence ID" value="RAJ96940.1"/>
    <property type="molecule type" value="Genomic_DNA"/>
</dbReference>
<evidence type="ECO:0000256" key="7">
    <source>
        <dbReference type="SAM" id="SignalP"/>
    </source>
</evidence>
<evidence type="ECO:0000313" key="11">
    <source>
        <dbReference type="Proteomes" id="UP000249203"/>
    </source>
</evidence>
<dbReference type="GO" id="GO:0006629">
    <property type="term" value="P:lipid metabolic process"/>
    <property type="evidence" value="ECO:0007669"/>
    <property type="project" value="InterPro"/>
</dbReference>
<feature type="chain" id="PRO_5016400078" description="glycerophosphodiester phosphodiesterase" evidence="7">
    <location>
        <begin position="25"/>
        <end position="411"/>
    </location>
</feature>
<gene>
    <name evidence="9" type="ORF">B0I24_1063</name>
    <name evidence="10" type="ORF">CWE07_07720</name>
</gene>
<dbReference type="GO" id="GO:0006071">
    <property type="term" value="P:glycerol metabolic process"/>
    <property type="evidence" value="ECO:0007669"/>
    <property type="project" value="UniProtKB-KW"/>
</dbReference>
<evidence type="ECO:0000256" key="4">
    <source>
        <dbReference type="ARBA" id="ARBA00022798"/>
    </source>
</evidence>
<dbReference type="Proteomes" id="UP000249203">
    <property type="component" value="Unassembled WGS sequence"/>
</dbReference>